<protein>
    <recommendedName>
        <fullName evidence="1">2EXR domain-containing protein</fullName>
    </recommendedName>
</protein>
<feature type="domain" description="2EXR" evidence="1">
    <location>
        <begin position="4"/>
        <end position="30"/>
    </location>
</feature>
<dbReference type="EMBL" id="JAVFKD010000014">
    <property type="protein sequence ID" value="KAK5991192.1"/>
    <property type="molecule type" value="Genomic_DNA"/>
</dbReference>
<evidence type="ECO:0000313" key="2">
    <source>
        <dbReference type="EMBL" id="KAK5991192.1"/>
    </source>
</evidence>
<comment type="caution">
    <text evidence="2">The sequence shown here is derived from an EMBL/GenBank/DDBJ whole genome shotgun (WGS) entry which is preliminary data.</text>
</comment>
<organism evidence="2 3">
    <name type="scientific">Cladobotryum mycophilum</name>
    <dbReference type="NCBI Taxonomy" id="491253"/>
    <lineage>
        <taxon>Eukaryota</taxon>
        <taxon>Fungi</taxon>
        <taxon>Dikarya</taxon>
        <taxon>Ascomycota</taxon>
        <taxon>Pezizomycotina</taxon>
        <taxon>Sordariomycetes</taxon>
        <taxon>Hypocreomycetidae</taxon>
        <taxon>Hypocreales</taxon>
        <taxon>Hypocreaceae</taxon>
        <taxon>Cladobotryum</taxon>
    </lineage>
</organism>
<proteinExistence type="predicted"/>
<name>A0ABR0SG84_9HYPO</name>
<keyword evidence="3" id="KW-1185">Reference proteome</keyword>
<dbReference type="InterPro" id="IPR045518">
    <property type="entry name" value="2EXR"/>
</dbReference>
<sequence>MATFHPFPRLPPELRAHIWSLTAHPRLVHRLRVTVDGDRSYDSFCYFGWEIFAKFPMIKEMHIAIEESVLIWASAFEDFGWGSCPRENIRFIDNTSGLMLTGLELQMTHDWLMFHSWDCSRKVEDLDNLVEEIEWANDDSHLRLCDLKDVE</sequence>
<dbReference type="Proteomes" id="UP001338125">
    <property type="component" value="Unassembled WGS sequence"/>
</dbReference>
<dbReference type="Pfam" id="PF20150">
    <property type="entry name" value="2EXR"/>
    <property type="match status" value="1"/>
</dbReference>
<accession>A0ABR0SG84</accession>
<gene>
    <name evidence="2" type="ORF">PT974_09470</name>
</gene>
<evidence type="ECO:0000313" key="3">
    <source>
        <dbReference type="Proteomes" id="UP001338125"/>
    </source>
</evidence>
<reference evidence="2 3" key="1">
    <citation type="submission" date="2024-01" db="EMBL/GenBank/DDBJ databases">
        <title>Complete genome of Cladobotryum mycophilum ATHUM6906.</title>
        <authorList>
            <person name="Christinaki A.C."/>
            <person name="Myridakis A.I."/>
            <person name="Kouvelis V.N."/>
        </authorList>
    </citation>
    <scope>NUCLEOTIDE SEQUENCE [LARGE SCALE GENOMIC DNA]</scope>
    <source>
        <strain evidence="2 3">ATHUM6906</strain>
    </source>
</reference>
<evidence type="ECO:0000259" key="1">
    <source>
        <dbReference type="Pfam" id="PF20150"/>
    </source>
</evidence>